<evidence type="ECO:0000256" key="1">
    <source>
        <dbReference type="SAM" id="SignalP"/>
    </source>
</evidence>
<reference evidence="2" key="2">
    <citation type="journal article" date="2022" name="Res Sq">
        <title>Evolution of multicellular longitudinally dividing oral cavity symbionts (Neisseriaceae).</title>
        <authorList>
            <person name="Nyongesa S."/>
            <person name="Weber P."/>
            <person name="Bernet E."/>
            <person name="Pullido F."/>
            <person name="Nieckarz M."/>
            <person name="Delaby M."/>
            <person name="Nieves C."/>
            <person name="Viehboeck T."/>
            <person name="Krause N."/>
            <person name="Rivera-Millot A."/>
            <person name="Nakamura A."/>
            <person name="Vischer N."/>
            <person name="VanNieuwenhze M."/>
            <person name="Brun Y."/>
            <person name="Cava F."/>
            <person name="Bulgheresi S."/>
            <person name="Veyrier F."/>
        </authorList>
    </citation>
    <scope>NUCLEOTIDE SEQUENCE</scope>
    <source>
        <strain evidence="2">SAG 1488-6</strain>
    </source>
</reference>
<sequence length="173" mass="19065">MKKHLLGFTLLLSLPIMTWANPALSTVSPAQKRISKNHIPKTYQTQWQKAENRNTCAPLVLPSTAPSHIKNASIRPASFHGGWGIAYDLPNKRSAYGIAGAGITGSLEDVSRWSQYHVWNDGSGAGWGLEGDTGPGHLAYVYLNTQGCLYNVWSNVSETHLINMLNDLRLTRH</sequence>
<protein>
    <submittedName>
        <fullName evidence="2">Uncharacterized protein</fullName>
    </submittedName>
</protein>
<dbReference type="Proteomes" id="UP000832034">
    <property type="component" value="Chromosome"/>
</dbReference>
<keyword evidence="3" id="KW-1185">Reference proteome</keyword>
<feature type="signal peptide" evidence="1">
    <location>
        <begin position="1"/>
        <end position="20"/>
    </location>
</feature>
<proteinExistence type="predicted"/>
<dbReference type="RefSeq" id="WP_019957138.1">
    <property type="nucleotide sequence ID" value="NZ_CP091512.1"/>
</dbReference>
<evidence type="ECO:0000313" key="3">
    <source>
        <dbReference type="Proteomes" id="UP000832034"/>
    </source>
</evidence>
<feature type="chain" id="PRO_5047311746" evidence="1">
    <location>
        <begin position="21"/>
        <end position="173"/>
    </location>
</feature>
<dbReference type="EMBL" id="CP091512">
    <property type="protein sequence ID" value="UOO92806.1"/>
    <property type="molecule type" value="Genomic_DNA"/>
</dbReference>
<keyword evidence="1" id="KW-0732">Signal</keyword>
<accession>A0ABY4EAN3</accession>
<name>A0ABY4EAN3_VITST</name>
<evidence type="ECO:0000313" key="2">
    <source>
        <dbReference type="EMBL" id="UOO92806.1"/>
    </source>
</evidence>
<gene>
    <name evidence="2" type="ORF">LVJ81_01800</name>
</gene>
<reference evidence="2" key="1">
    <citation type="submission" date="2021-12" db="EMBL/GenBank/DDBJ databases">
        <authorList>
            <person name="Veyrier F.J."/>
        </authorList>
    </citation>
    <scope>NUCLEOTIDE SEQUENCE</scope>
    <source>
        <strain evidence="2">SAG 1488-6</strain>
    </source>
</reference>
<organism evidence="2 3">
    <name type="scientific">Vitreoscilla stercoraria</name>
    <dbReference type="NCBI Taxonomy" id="61"/>
    <lineage>
        <taxon>Bacteria</taxon>
        <taxon>Pseudomonadati</taxon>
        <taxon>Pseudomonadota</taxon>
        <taxon>Betaproteobacteria</taxon>
        <taxon>Neisseriales</taxon>
        <taxon>Neisseriaceae</taxon>
        <taxon>Vitreoscilla</taxon>
    </lineage>
</organism>